<dbReference type="STRING" id="50990.A0A4Y7Q4D7"/>
<keyword evidence="2" id="KW-0472">Membrane</keyword>
<evidence type="ECO:0000313" key="3">
    <source>
        <dbReference type="EMBL" id="TDL22523.1"/>
    </source>
</evidence>
<dbReference type="Proteomes" id="UP000294933">
    <property type="component" value="Unassembled WGS sequence"/>
</dbReference>
<proteinExistence type="predicted"/>
<feature type="transmembrane region" description="Helical" evidence="2">
    <location>
        <begin position="249"/>
        <end position="272"/>
    </location>
</feature>
<keyword evidence="4" id="KW-1185">Reference proteome</keyword>
<dbReference type="VEuPathDB" id="FungiDB:BD410DRAFT_788335"/>
<dbReference type="AlphaFoldDB" id="A0A4Y7Q4D7"/>
<reference evidence="3 4" key="1">
    <citation type="submission" date="2018-06" db="EMBL/GenBank/DDBJ databases">
        <title>A transcriptomic atlas of mushroom development highlights an independent origin of complex multicellularity.</title>
        <authorList>
            <consortium name="DOE Joint Genome Institute"/>
            <person name="Krizsan K."/>
            <person name="Almasi E."/>
            <person name="Merenyi Z."/>
            <person name="Sahu N."/>
            <person name="Viragh M."/>
            <person name="Koszo T."/>
            <person name="Mondo S."/>
            <person name="Kiss B."/>
            <person name="Balint B."/>
            <person name="Kues U."/>
            <person name="Barry K."/>
            <person name="Hegedus J.C."/>
            <person name="Henrissat B."/>
            <person name="Johnson J."/>
            <person name="Lipzen A."/>
            <person name="Ohm R."/>
            <person name="Nagy I."/>
            <person name="Pangilinan J."/>
            <person name="Yan J."/>
            <person name="Xiong Y."/>
            <person name="Grigoriev I.V."/>
            <person name="Hibbett D.S."/>
            <person name="Nagy L.G."/>
        </authorList>
    </citation>
    <scope>NUCLEOTIDE SEQUENCE [LARGE SCALE GENOMIC DNA]</scope>
    <source>
        <strain evidence="3 4">SZMC22713</strain>
    </source>
</reference>
<sequence length="385" mass="42196">MSRFALKNLRLKTRYPCSQIKPSWLLLVVLVVLVIVAATSSFAYVRIIFSEPVSLDRIPETSSGVILVADIFNMDLDAQILSVRWSIMGACGSSFTINKTDGCSRNSLGVPINLYLNENATTTWNATIPALQYNPSVIINPLPAQYISRRNLIPASVSEVDISIDPFLPYTVFKKQSTLYYPFDMIHSDVSLLAINPSTNATVPIVTVIGYGSIVNWIGLADFGQAPPLPDSNVPQFFATLTTYRQSPVIGVVLLIFVTNWLLSLAIVYMTVLVTLGRKVNTQLILASTTVLFSIPQIRSSMPEAPPFGAFIDIGGYFINLGLVSVCTSILLFCSLTPYEKRPPAPPELPEHNFAGSENDGLSDIENDPRDEASGILRRRKESSG</sequence>
<name>A0A4Y7Q4D7_9AGAM</name>
<dbReference type="EMBL" id="ML170174">
    <property type="protein sequence ID" value="TDL22523.1"/>
    <property type="molecule type" value="Genomic_DNA"/>
</dbReference>
<feature type="transmembrane region" description="Helical" evidence="2">
    <location>
        <begin position="284"/>
        <end position="302"/>
    </location>
</feature>
<evidence type="ECO:0008006" key="5">
    <source>
        <dbReference type="Google" id="ProtNLM"/>
    </source>
</evidence>
<organism evidence="3 4">
    <name type="scientific">Rickenella mellea</name>
    <dbReference type="NCBI Taxonomy" id="50990"/>
    <lineage>
        <taxon>Eukaryota</taxon>
        <taxon>Fungi</taxon>
        <taxon>Dikarya</taxon>
        <taxon>Basidiomycota</taxon>
        <taxon>Agaricomycotina</taxon>
        <taxon>Agaricomycetes</taxon>
        <taxon>Hymenochaetales</taxon>
        <taxon>Rickenellaceae</taxon>
        <taxon>Rickenella</taxon>
    </lineage>
</organism>
<feature type="transmembrane region" description="Helical" evidence="2">
    <location>
        <begin position="314"/>
        <end position="334"/>
    </location>
</feature>
<dbReference type="OrthoDB" id="2923771at2759"/>
<gene>
    <name evidence="3" type="ORF">BD410DRAFT_788335</name>
</gene>
<keyword evidence="2" id="KW-1133">Transmembrane helix</keyword>
<accession>A0A4Y7Q4D7</accession>
<keyword evidence="2" id="KW-0812">Transmembrane</keyword>
<evidence type="ECO:0000256" key="1">
    <source>
        <dbReference type="SAM" id="MobiDB-lite"/>
    </source>
</evidence>
<protein>
    <recommendedName>
        <fullName evidence="5">DUF4436 domain-containing protein</fullName>
    </recommendedName>
</protein>
<evidence type="ECO:0000256" key="2">
    <source>
        <dbReference type="SAM" id="Phobius"/>
    </source>
</evidence>
<feature type="region of interest" description="Disordered" evidence="1">
    <location>
        <begin position="342"/>
        <end position="385"/>
    </location>
</feature>
<evidence type="ECO:0000313" key="4">
    <source>
        <dbReference type="Proteomes" id="UP000294933"/>
    </source>
</evidence>